<name>A0ABW5MN47_9SPHI</name>
<dbReference type="Proteomes" id="UP001597461">
    <property type="component" value="Unassembled WGS sequence"/>
</dbReference>
<keyword evidence="1" id="KW-0472">Membrane</keyword>
<accession>A0ABW5MN47</accession>
<evidence type="ECO:0000313" key="3">
    <source>
        <dbReference type="Proteomes" id="UP001597461"/>
    </source>
</evidence>
<proteinExistence type="predicted"/>
<keyword evidence="3" id="KW-1185">Reference proteome</keyword>
<comment type="caution">
    <text evidence="2">The sequence shown here is derived from an EMBL/GenBank/DDBJ whole genome shotgun (WGS) entry which is preliminary data.</text>
</comment>
<feature type="transmembrane region" description="Helical" evidence="1">
    <location>
        <begin position="131"/>
        <end position="149"/>
    </location>
</feature>
<keyword evidence="1" id="KW-1133">Transmembrane helix</keyword>
<reference evidence="3" key="1">
    <citation type="journal article" date="2019" name="Int. J. Syst. Evol. Microbiol.">
        <title>The Global Catalogue of Microorganisms (GCM) 10K type strain sequencing project: providing services to taxonomists for standard genome sequencing and annotation.</title>
        <authorList>
            <consortium name="The Broad Institute Genomics Platform"/>
            <consortium name="The Broad Institute Genome Sequencing Center for Infectious Disease"/>
            <person name="Wu L."/>
            <person name="Ma J."/>
        </authorList>
    </citation>
    <scope>NUCLEOTIDE SEQUENCE [LARGE SCALE GENOMIC DNA]</scope>
    <source>
        <strain evidence="3">KCTC 42866</strain>
    </source>
</reference>
<dbReference type="RefSeq" id="WP_379080351.1">
    <property type="nucleotide sequence ID" value="NZ_JBHULL010000012.1"/>
</dbReference>
<organism evidence="2 3">
    <name type="scientific">Pedobacter vanadiisoli</name>
    <dbReference type="NCBI Taxonomy" id="1761975"/>
    <lineage>
        <taxon>Bacteria</taxon>
        <taxon>Pseudomonadati</taxon>
        <taxon>Bacteroidota</taxon>
        <taxon>Sphingobacteriia</taxon>
        <taxon>Sphingobacteriales</taxon>
        <taxon>Sphingobacteriaceae</taxon>
        <taxon>Pedobacter</taxon>
    </lineage>
</organism>
<dbReference type="EMBL" id="JBHULL010000012">
    <property type="protein sequence ID" value="MFD2583863.1"/>
    <property type="molecule type" value="Genomic_DNA"/>
</dbReference>
<sequence>MLKEEKISALAQMFRSDAYEFEIENFIKANTVDDDDAKDITERARKIVLQEKLKYLPKRNLIIFSAWTIGVIVSFYLFNSVIPYQDVVGYTTLLSIIGAIIVCFCILHAYAYFETWTIDFLKTMDKPNIQYSFSIIFLIPCFILVYVFSKKFDYAENELLQASKIQTVGTVISGNSTEYKRLLRGGSGVKTNKVNVKFVTKEGKEFIVTKEIGSYDYTRKFYKGLNVDLIYSKNNPKNMQLINLESLPEQPIDFESIYRQ</sequence>
<keyword evidence="1" id="KW-0812">Transmembrane</keyword>
<evidence type="ECO:0008006" key="4">
    <source>
        <dbReference type="Google" id="ProtNLM"/>
    </source>
</evidence>
<evidence type="ECO:0000256" key="1">
    <source>
        <dbReference type="SAM" id="Phobius"/>
    </source>
</evidence>
<feature type="transmembrane region" description="Helical" evidence="1">
    <location>
        <begin position="61"/>
        <end position="82"/>
    </location>
</feature>
<evidence type="ECO:0000313" key="2">
    <source>
        <dbReference type="EMBL" id="MFD2583863.1"/>
    </source>
</evidence>
<gene>
    <name evidence="2" type="ORF">ACFSR6_15290</name>
</gene>
<feature type="transmembrane region" description="Helical" evidence="1">
    <location>
        <begin position="88"/>
        <end position="110"/>
    </location>
</feature>
<protein>
    <recommendedName>
        <fullName evidence="4">DUF3592 domain-containing protein</fullName>
    </recommendedName>
</protein>